<sequence>MKSGKLRLLALLPVLASLILLYFDIFPQSYRTRCSLIEYRHYWIASKRIVTPSAVISGAVEVKGGKIKSIVEGDDWRANTWTKQVIDYGEAVIMPGLIDV</sequence>
<dbReference type="PANTHER" id="PTHR43668:SF2">
    <property type="entry name" value="ALLANTOINASE"/>
    <property type="match status" value="1"/>
</dbReference>
<dbReference type="InterPro" id="IPR050138">
    <property type="entry name" value="DHOase/Allantoinase_Hydrolase"/>
</dbReference>
<feature type="domain" description="Allantoinase composite" evidence="1">
    <location>
        <begin position="38"/>
        <end position="91"/>
    </location>
</feature>
<dbReference type="AlphaFoldDB" id="A0AAE1WTQ3"/>
<reference evidence="2" key="1">
    <citation type="submission" date="2020-06" db="EMBL/GenBank/DDBJ databases">
        <authorList>
            <person name="Li T."/>
            <person name="Hu X."/>
            <person name="Zhang T."/>
            <person name="Song X."/>
            <person name="Zhang H."/>
            <person name="Dai N."/>
            <person name="Sheng W."/>
            <person name="Hou X."/>
            <person name="Wei L."/>
        </authorList>
    </citation>
    <scope>NUCLEOTIDE SEQUENCE</scope>
    <source>
        <strain evidence="2">K16</strain>
        <tissue evidence="2">Leaf</tissue>
    </source>
</reference>
<reference evidence="2" key="2">
    <citation type="journal article" date="2024" name="Plant">
        <title>Genomic evolution and insights into agronomic trait innovations of Sesamum species.</title>
        <authorList>
            <person name="Miao H."/>
            <person name="Wang L."/>
            <person name="Qu L."/>
            <person name="Liu H."/>
            <person name="Sun Y."/>
            <person name="Le M."/>
            <person name="Wang Q."/>
            <person name="Wei S."/>
            <person name="Zheng Y."/>
            <person name="Lin W."/>
            <person name="Duan Y."/>
            <person name="Cao H."/>
            <person name="Xiong S."/>
            <person name="Wang X."/>
            <person name="Wei L."/>
            <person name="Li C."/>
            <person name="Ma Q."/>
            <person name="Ju M."/>
            <person name="Zhao R."/>
            <person name="Li G."/>
            <person name="Mu C."/>
            <person name="Tian Q."/>
            <person name="Mei H."/>
            <person name="Zhang T."/>
            <person name="Gao T."/>
            <person name="Zhang H."/>
        </authorList>
    </citation>
    <scope>NUCLEOTIDE SEQUENCE</scope>
    <source>
        <strain evidence="2">K16</strain>
    </source>
</reference>
<dbReference type="Pfam" id="PF24890">
    <property type="entry name" value="ALN_composite"/>
    <property type="match status" value="1"/>
</dbReference>
<dbReference type="PANTHER" id="PTHR43668">
    <property type="entry name" value="ALLANTOINASE"/>
    <property type="match status" value="1"/>
</dbReference>
<evidence type="ECO:0000313" key="3">
    <source>
        <dbReference type="Proteomes" id="UP001289374"/>
    </source>
</evidence>
<dbReference type="GO" id="GO:0005737">
    <property type="term" value="C:cytoplasm"/>
    <property type="evidence" value="ECO:0007669"/>
    <property type="project" value="TreeGrafter"/>
</dbReference>
<comment type="caution">
    <text evidence="2">The sequence shown here is derived from an EMBL/GenBank/DDBJ whole genome shotgun (WGS) entry which is preliminary data.</text>
</comment>
<gene>
    <name evidence="2" type="ORF">Sango_1385900</name>
</gene>
<dbReference type="GO" id="GO:0006145">
    <property type="term" value="P:purine nucleobase catabolic process"/>
    <property type="evidence" value="ECO:0007669"/>
    <property type="project" value="TreeGrafter"/>
</dbReference>
<dbReference type="SUPFAM" id="SSF51338">
    <property type="entry name" value="Composite domain of metallo-dependent hydrolases"/>
    <property type="match status" value="1"/>
</dbReference>
<proteinExistence type="predicted"/>
<dbReference type="GO" id="GO:0004038">
    <property type="term" value="F:allantoinase activity"/>
    <property type="evidence" value="ECO:0007669"/>
    <property type="project" value="TreeGrafter"/>
</dbReference>
<dbReference type="InterPro" id="IPR011059">
    <property type="entry name" value="Metal-dep_hydrolase_composite"/>
</dbReference>
<dbReference type="Proteomes" id="UP001289374">
    <property type="component" value="Unassembled WGS sequence"/>
</dbReference>
<organism evidence="2 3">
    <name type="scientific">Sesamum angolense</name>
    <dbReference type="NCBI Taxonomy" id="2727404"/>
    <lineage>
        <taxon>Eukaryota</taxon>
        <taxon>Viridiplantae</taxon>
        <taxon>Streptophyta</taxon>
        <taxon>Embryophyta</taxon>
        <taxon>Tracheophyta</taxon>
        <taxon>Spermatophyta</taxon>
        <taxon>Magnoliopsida</taxon>
        <taxon>eudicotyledons</taxon>
        <taxon>Gunneridae</taxon>
        <taxon>Pentapetalae</taxon>
        <taxon>asterids</taxon>
        <taxon>lamiids</taxon>
        <taxon>Lamiales</taxon>
        <taxon>Pedaliaceae</taxon>
        <taxon>Sesamum</taxon>
    </lineage>
</organism>
<dbReference type="EMBL" id="JACGWL010000007">
    <property type="protein sequence ID" value="KAK4399104.1"/>
    <property type="molecule type" value="Genomic_DNA"/>
</dbReference>
<name>A0AAE1WTQ3_9LAMI</name>
<protein>
    <submittedName>
        <fullName evidence="2">Allantoinase</fullName>
    </submittedName>
</protein>
<accession>A0AAE1WTQ3</accession>
<dbReference type="InterPro" id="IPR056854">
    <property type="entry name" value="ALN_composite"/>
</dbReference>
<evidence type="ECO:0000313" key="2">
    <source>
        <dbReference type="EMBL" id="KAK4399104.1"/>
    </source>
</evidence>
<keyword evidence="3" id="KW-1185">Reference proteome</keyword>
<evidence type="ECO:0000259" key="1">
    <source>
        <dbReference type="Pfam" id="PF24890"/>
    </source>
</evidence>
<dbReference type="Gene3D" id="3.20.20.140">
    <property type="entry name" value="Metal-dependent hydrolases"/>
    <property type="match status" value="1"/>
</dbReference>